<evidence type="ECO:0008006" key="3">
    <source>
        <dbReference type="Google" id="ProtNLM"/>
    </source>
</evidence>
<keyword evidence="2" id="KW-1185">Reference proteome</keyword>
<proteinExistence type="predicted"/>
<dbReference type="Gene3D" id="3.60.40.10">
    <property type="entry name" value="PPM-type phosphatase domain"/>
    <property type="match status" value="1"/>
</dbReference>
<gene>
    <name evidence="1" type="ORF">HHO47_17545</name>
</gene>
<accession>A0A7Y0HE32</accession>
<dbReference type="Proteomes" id="UP000570493">
    <property type="component" value="Unassembled WGS sequence"/>
</dbReference>
<dbReference type="InterPro" id="IPR036457">
    <property type="entry name" value="PPM-type-like_dom_sf"/>
</dbReference>
<comment type="caution">
    <text evidence="1">The sequence shown here is derived from an EMBL/GenBank/DDBJ whole genome shotgun (WGS) entry which is preliminary data.</text>
</comment>
<evidence type="ECO:0000313" key="1">
    <source>
        <dbReference type="EMBL" id="NMM42562.1"/>
    </source>
</evidence>
<dbReference type="RefSeq" id="WP_169021465.1">
    <property type="nucleotide sequence ID" value="NZ_JABBMT010000043.1"/>
</dbReference>
<name>A0A7Y0HE32_9GAMM</name>
<dbReference type="SUPFAM" id="SSF81606">
    <property type="entry name" value="PP2C-like"/>
    <property type="match status" value="1"/>
</dbReference>
<dbReference type="EMBL" id="JABBMT010000043">
    <property type="protein sequence ID" value="NMM42562.1"/>
    <property type="molecule type" value="Genomic_DNA"/>
</dbReference>
<sequence length="152" mass="16864">MANIIFTGKGPTQPINADTVKEWKIPNGDIYLVCDGINHNDNTLAAVNCFTQNLSESSWINIDNPEQLLKDNILNALHLMSPEHEGLSFCCCIAIVSEKEITLAHCGDCRIGSLTDEGVKWLTKDDVPTLQLYNKGKISKDMTWSTKFSHPS</sequence>
<evidence type="ECO:0000313" key="2">
    <source>
        <dbReference type="Proteomes" id="UP000570493"/>
    </source>
</evidence>
<reference evidence="1" key="1">
    <citation type="submission" date="2020-04" db="EMBL/GenBank/DDBJ databases">
        <title>Genome Sequencing for Pseudoaltermonas arctica.</title>
        <authorList>
            <person name="Elkins N.S."/>
        </authorList>
    </citation>
    <scope>NUCLEOTIDE SEQUENCE [LARGE SCALE GENOMIC DNA]</scope>
    <source>
        <strain evidence="1">NEC-BIFX-2020_0012</strain>
    </source>
</reference>
<dbReference type="AlphaFoldDB" id="A0A7Y0HE32"/>
<organism evidence="1 2">
    <name type="scientific">Pseudoalteromonas arctica</name>
    <dbReference type="NCBI Taxonomy" id="394751"/>
    <lineage>
        <taxon>Bacteria</taxon>
        <taxon>Pseudomonadati</taxon>
        <taxon>Pseudomonadota</taxon>
        <taxon>Gammaproteobacteria</taxon>
        <taxon>Alteromonadales</taxon>
        <taxon>Pseudoalteromonadaceae</taxon>
        <taxon>Pseudoalteromonas</taxon>
    </lineage>
</organism>
<protein>
    <recommendedName>
        <fullName evidence="3">PPM-type phosphatase domain-containing protein</fullName>
    </recommendedName>
</protein>